<dbReference type="GO" id="GO:0008168">
    <property type="term" value="F:methyltransferase activity"/>
    <property type="evidence" value="ECO:0007669"/>
    <property type="project" value="UniProtKB-KW"/>
</dbReference>
<dbReference type="RefSeq" id="WP_209925953.1">
    <property type="nucleotide sequence ID" value="NZ_JBEWCH010000008.1"/>
</dbReference>
<dbReference type="InterPro" id="IPR013216">
    <property type="entry name" value="Methyltransf_11"/>
</dbReference>
<dbReference type="InterPro" id="IPR029063">
    <property type="entry name" value="SAM-dependent_MTases_sf"/>
</dbReference>
<sequence length="322" mass="35629">MDLLDTDLDAYLRAVGMSDGIGAHHVACEICGGDACDVVVDEVETVDGRYHRLPVVVCRRCGFLYQNPRFDRSFYQRYYEQHYRNALFGNVGPARDFVLDQMRRGEHLFRNLEAHLPPGGRMLDVGCSAGGMMIPFAKRGWRVAGNDPDAAYSAFGRERLRLDIETVAAEDMRLPDAQFDLIVIIGSLEHVYDVNSVLAACRKACVPGGLLLIEGRALGYGVIKGHFSHNHRRYLTIASIEMLMLRHGWVPVLSTDEPICGPTRPGAVHVLGRASAPIDGDSLLSLLDERWPERHAPIAQMTSLKGYIRQGAADSLLSVSAR</sequence>
<protein>
    <submittedName>
        <fullName evidence="2">Class I SAM-dependent methyltransferase</fullName>
    </submittedName>
</protein>
<name>A0ABV2CA37_9BURK</name>
<dbReference type="SUPFAM" id="SSF53335">
    <property type="entry name" value="S-adenosyl-L-methionine-dependent methyltransferases"/>
    <property type="match status" value="1"/>
</dbReference>
<proteinExistence type="predicted"/>
<evidence type="ECO:0000313" key="2">
    <source>
        <dbReference type="EMBL" id="MET1475604.1"/>
    </source>
</evidence>
<organism evidence="2 3">
    <name type="scientific">Burkholderia sola</name>
    <dbReference type="NCBI Taxonomy" id="2843302"/>
    <lineage>
        <taxon>Bacteria</taxon>
        <taxon>Pseudomonadati</taxon>
        <taxon>Pseudomonadota</taxon>
        <taxon>Betaproteobacteria</taxon>
        <taxon>Burkholderiales</taxon>
        <taxon>Burkholderiaceae</taxon>
        <taxon>Burkholderia</taxon>
        <taxon>Burkholderia cepacia complex</taxon>
    </lineage>
</organism>
<gene>
    <name evidence="2" type="ORF">ABXL37_15210</name>
</gene>
<dbReference type="CDD" id="cd02440">
    <property type="entry name" value="AdoMet_MTases"/>
    <property type="match status" value="1"/>
</dbReference>
<reference evidence="2 3" key="1">
    <citation type="submission" date="2024-06" db="EMBL/GenBank/DDBJ databases">
        <title>Burkholderia sola in Mexico.</title>
        <authorList>
            <person name="Estrada P."/>
        </authorList>
    </citation>
    <scope>NUCLEOTIDE SEQUENCE [LARGE SCALE GENOMIC DNA]</scope>
    <source>
        <strain evidence="2 3">CpTa8-5</strain>
    </source>
</reference>
<dbReference type="GO" id="GO:0032259">
    <property type="term" value="P:methylation"/>
    <property type="evidence" value="ECO:0007669"/>
    <property type="project" value="UniProtKB-KW"/>
</dbReference>
<evidence type="ECO:0000259" key="1">
    <source>
        <dbReference type="Pfam" id="PF08241"/>
    </source>
</evidence>
<evidence type="ECO:0000313" key="3">
    <source>
        <dbReference type="Proteomes" id="UP001548587"/>
    </source>
</evidence>
<feature type="domain" description="Methyltransferase type 11" evidence="1">
    <location>
        <begin position="123"/>
        <end position="213"/>
    </location>
</feature>
<comment type="caution">
    <text evidence="2">The sequence shown here is derived from an EMBL/GenBank/DDBJ whole genome shotgun (WGS) entry which is preliminary data.</text>
</comment>
<dbReference type="Pfam" id="PF08241">
    <property type="entry name" value="Methyltransf_11"/>
    <property type="match status" value="1"/>
</dbReference>
<dbReference type="Gene3D" id="3.40.50.150">
    <property type="entry name" value="Vaccinia Virus protein VP39"/>
    <property type="match status" value="1"/>
</dbReference>
<keyword evidence="3" id="KW-1185">Reference proteome</keyword>
<dbReference type="Proteomes" id="UP001548587">
    <property type="component" value="Unassembled WGS sequence"/>
</dbReference>
<dbReference type="PANTHER" id="PTHR43861">
    <property type="entry name" value="TRANS-ACONITATE 2-METHYLTRANSFERASE-RELATED"/>
    <property type="match status" value="1"/>
</dbReference>
<dbReference type="EMBL" id="JBEWCH010000008">
    <property type="protein sequence ID" value="MET1475604.1"/>
    <property type="molecule type" value="Genomic_DNA"/>
</dbReference>
<accession>A0ABV2CA37</accession>
<keyword evidence="2" id="KW-0808">Transferase</keyword>
<keyword evidence="2" id="KW-0489">Methyltransferase</keyword>